<evidence type="ECO:0000313" key="1">
    <source>
        <dbReference type="EMBL" id="VVK04440.1"/>
    </source>
</evidence>
<reference evidence="1 2" key="1">
    <citation type="submission" date="2019-09" db="EMBL/GenBank/DDBJ databases">
        <authorList>
            <consortium name="Pathogen Informatics"/>
        </authorList>
    </citation>
    <scope>NUCLEOTIDE SEQUENCE [LARGE SCALE GENOMIC DNA]</scope>
    <source>
        <strain evidence="1 2">EuSCAPE_IL010</strain>
    </source>
</reference>
<proteinExistence type="predicted"/>
<evidence type="ECO:0000313" key="2">
    <source>
        <dbReference type="Proteomes" id="UP000259400"/>
    </source>
</evidence>
<protein>
    <submittedName>
        <fullName evidence="1">Uncharacterized protein</fullName>
    </submittedName>
</protein>
<accession>A0ABY6X0J0</accession>
<gene>
    <name evidence="1" type="ORF">SAMEA3538468_03751</name>
</gene>
<dbReference type="EMBL" id="UJYZ02000019">
    <property type="protein sequence ID" value="VVK04440.1"/>
    <property type="molecule type" value="Genomic_DNA"/>
</dbReference>
<organism evidence="1 2">
    <name type="scientific">Klebsiella quasivariicola</name>
    <dbReference type="NCBI Taxonomy" id="2026240"/>
    <lineage>
        <taxon>Bacteria</taxon>
        <taxon>Pseudomonadati</taxon>
        <taxon>Pseudomonadota</taxon>
        <taxon>Gammaproteobacteria</taxon>
        <taxon>Enterobacterales</taxon>
        <taxon>Enterobacteriaceae</taxon>
        <taxon>Klebsiella/Raoultella group</taxon>
        <taxon>Klebsiella</taxon>
        <taxon>Klebsiella pneumoniae complex</taxon>
    </lineage>
</organism>
<sequence length="80" mass="9022">MAFWGVGKFLAAVTAIRAQHIDVEFSFGNINADKVEFVFHGVTILANAGYRVFRSMILFGLSLVEERSPVRIIYDTDLRI</sequence>
<name>A0ABY6X0J0_9ENTR</name>
<comment type="caution">
    <text evidence="1">The sequence shown here is derived from an EMBL/GenBank/DDBJ whole genome shotgun (WGS) entry which is preliminary data.</text>
</comment>
<keyword evidence="2" id="KW-1185">Reference proteome</keyword>
<dbReference type="Proteomes" id="UP000259400">
    <property type="component" value="Unassembled WGS sequence"/>
</dbReference>